<dbReference type="AlphaFoldDB" id="A0AA37K8B3"/>
<gene>
    <name evidence="1" type="ORF">CE91St3_17870</name>
</gene>
<dbReference type="EMBL" id="BQNZ01000001">
    <property type="protein sequence ID" value="GKH71924.1"/>
    <property type="molecule type" value="Genomic_DNA"/>
</dbReference>
<organism evidence="1 2">
    <name type="scientific">Parabacteroides merdae</name>
    <dbReference type="NCBI Taxonomy" id="46503"/>
    <lineage>
        <taxon>Bacteria</taxon>
        <taxon>Pseudomonadati</taxon>
        <taxon>Bacteroidota</taxon>
        <taxon>Bacteroidia</taxon>
        <taxon>Bacteroidales</taxon>
        <taxon>Tannerellaceae</taxon>
        <taxon>Parabacteroides</taxon>
    </lineage>
</organism>
<accession>A0AA37K8B3</accession>
<evidence type="ECO:0000313" key="2">
    <source>
        <dbReference type="Proteomes" id="UP001055114"/>
    </source>
</evidence>
<reference evidence="1" key="1">
    <citation type="submission" date="2022-01" db="EMBL/GenBank/DDBJ databases">
        <title>Novel bile acid biosynthetic pathways are enriched in the microbiome of centenarians.</title>
        <authorList>
            <person name="Sato Y."/>
            <person name="Atarashi K."/>
            <person name="Plichta R.D."/>
            <person name="Arai Y."/>
            <person name="Sasajima S."/>
            <person name="Kearney M.S."/>
            <person name="Suda W."/>
            <person name="Takeshita K."/>
            <person name="Sasaki T."/>
            <person name="Okamoto S."/>
            <person name="Skelly N.A."/>
            <person name="Okamura Y."/>
            <person name="Vlamakis H."/>
            <person name="Li Y."/>
            <person name="Tanoue T."/>
            <person name="Takei H."/>
            <person name="Nittono H."/>
            <person name="Narushima S."/>
            <person name="Irie J."/>
            <person name="Itoh H."/>
            <person name="Moriya K."/>
            <person name="Sugiura Y."/>
            <person name="Suematsu M."/>
            <person name="Moritoki N."/>
            <person name="Shibata S."/>
            <person name="Littman R.D."/>
            <person name="Fischbach A.M."/>
            <person name="Uwamino Y."/>
            <person name="Inoue T."/>
            <person name="Honda A."/>
            <person name="Hattori M."/>
            <person name="Murai T."/>
            <person name="Xavier J.R."/>
            <person name="Hirose N."/>
            <person name="Honda K."/>
        </authorList>
    </citation>
    <scope>NUCLEOTIDE SEQUENCE</scope>
    <source>
        <strain evidence="1">CE91-St3</strain>
    </source>
</reference>
<evidence type="ECO:0000313" key="1">
    <source>
        <dbReference type="EMBL" id="GKH71924.1"/>
    </source>
</evidence>
<name>A0AA37K8B3_9BACT</name>
<comment type="caution">
    <text evidence="1">The sequence shown here is derived from an EMBL/GenBank/DDBJ whole genome shotgun (WGS) entry which is preliminary data.</text>
</comment>
<dbReference type="Proteomes" id="UP001055114">
    <property type="component" value="Unassembled WGS sequence"/>
</dbReference>
<sequence>MVFNQTEKQERSYLQQIINRLKQIISHTDVSVKDHVDTLAEYKDYLWNNKDIDPHEIRSMRESILNHFAIGESVIDKRRRLAKIVDIPYFGRIDFQEKSENCTVIPVYVLMRMIR</sequence>
<protein>
    <submittedName>
        <fullName evidence="1">Uncharacterized protein</fullName>
    </submittedName>
</protein>
<proteinExistence type="predicted"/>